<protein>
    <submittedName>
        <fullName evidence="1">MHC class II inhibitor</fullName>
    </submittedName>
</protein>
<organism evidence="1 2">
    <name type="scientific">Cotia virus</name>
    <dbReference type="NCBI Taxonomy" id="39444"/>
    <lineage>
        <taxon>Viruses</taxon>
        <taxon>Varidnaviria</taxon>
        <taxon>Bamfordvirae</taxon>
        <taxon>Nucleocytoviricota</taxon>
        <taxon>Pokkesviricetes</taxon>
        <taxon>Chitovirales</taxon>
        <taxon>Poxviridae</taxon>
        <taxon>Chordopoxvirinae</taxon>
        <taxon>Oryzopoxvirus</taxon>
        <taxon>Oryzopoxvirus cotia</taxon>
    </lineage>
</organism>
<name>A0A097IVW1_9POXV</name>
<accession>A0A097IVW1</accession>
<gene>
    <name evidence="1" type="primary">142</name>
</gene>
<sequence>MDKYFDETLTIITNMGIVKINKDNKEMFDDLGLNFINNIGPYILATINIKPISEMEEINQQTIDKCYISHNGIIEKINNDVLLNTPIYKIESIYNINNGYKLISFDKHPYLKFDNKFQQFYVKVSKCIQCVSIMEVYNLYEEFDYHFIINPSSDILKEVANRFDMFITDNNGWVIADGKMKNKNYY</sequence>
<dbReference type="Pfam" id="PF05989">
    <property type="entry name" value="Chordopox_A35R"/>
    <property type="match status" value="1"/>
</dbReference>
<dbReference type="InterPro" id="IPR009247">
    <property type="entry name" value="Chordopox_A35R"/>
</dbReference>
<dbReference type="EMBL" id="KM595078">
    <property type="protein sequence ID" value="AIT70757.1"/>
    <property type="molecule type" value="Genomic_DNA"/>
</dbReference>
<dbReference type="Proteomes" id="UP000121784">
    <property type="component" value="Segment"/>
</dbReference>
<evidence type="ECO:0000313" key="2">
    <source>
        <dbReference type="Proteomes" id="UP000121784"/>
    </source>
</evidence>
<proteinExistence type="predicted"/>
<evidence type="ECO:0000313" key="1">
    <source>
        <dbReference type="EMBL" id="AIT70757.1"/>
    </source>
</evidence>
<reference evidence="1 2" key="1">
    <citation type="submission" date="2014-09" db="EMBL/GenBank/DDBJ databases">
        <title>Complete Genome Sequence of the Embu Virus Strain SPAn 880.</title>
        <authorList>
            <person name="Ibrahim M.S."/>
            <person name="Antwerpen M.H."/>
            <person name="Georgi E."/>
            <person name="Vette P."/>
            <person name="Zoeller G."/>
            <person name="Meyer H."/>
        </authorList>
    </citation>
    <scope>NUCLEOTIDE SEQUENCE [LARGE SCALE GENOMIC DNA]</scope>
    <source>
        <strain evidence="1">SPAn880</strain>
    </source>
</reference>